<keyword evidence="4 8" id="KW-0812">Transmembrane</keyword>
<reference evidence="10 11" key="1">
    <citation type="submission" date="2020-03" db="EMBL/GenBank/DDBJ databases">
        <title>Metabolic flexibility allows generalist bacteria to become dominant in a frequently disturbed ecosystem.</title>
        <authorList>
            <person name="Chen Y.-J."/>
            <person name="Leung P.M."/>
            <person name="Bay S.K."/>
            <person name="Hugenholtz P."/>
            <person name="Kessler A.J."/>
            <person name="Shelley G."/>
            <person name="Waite D.W."/>
            <person name="Cook P.L."/>
            <person name="Greening C."/>
        </authorList>
    </citation>
    <scope>NUCLEOTIDE SEQUENCE [LARGE SCALE GENOMIC DNA]</scope>
    <source>
        <strain evidence="10">SS_bin_28</strain>
    </source>
</reference>
<evidence type="ECO:0000313" key="11">
    <source>
        <dbReference type="Proteomes" id="UP000547674"/>
    </source>
</evidence>
<dbReference type="InterPro" id="IPR036737">
    <property type="entry name" value="OmpA-like_sf"/>
</dbReference>
<dbReference type="PANTHER" id="PTHR30329:SF21">
    <property type="entry name" value="LIPOPROTEIN YIAD-RELATED"/>
    <property type="match status" value="1"/>
</dbReference>
<feature type="domain" description="OmpA-like" evidence="9">
    <location>
        <begin position="137"/>
        <end position="255"/>
    </location>
</feature>
<evidence type="ECO:0000256" key="8">
    <source>
        <dbReference type="SAM" id="Phobius"/>
    </source>
</evidence>
<dbReference type="SUPFAM" id="SSF103088">
    <property type="entry name" value="OmpA-like"/>
    <property type="match status" value="1"/>
</dbReference>
<dbReference type="Proteomes" id="UP000547674">
    <property type="component" value="Unassembled WGS sequence"/>
</dbReference>
<dbReference type="CDD" id="cd07185">
    <property type="entry name" value="OmpA_C-like"/>
    <property type="match status" value="1"/>
</dbReference>
<dbReference type="InterPro" id="IPR006665">
    <property type="entry name" value="OmpA-like"/>
</dbReference>
<accession>A0A7Y2E968</accession>
<feature type="transmembrane region" description="Helical" evidence="8">
    <location>
        <begin position="29"/>
        <end position="48"/>
    </location>
</feature>
<dbReference type="PROSITE" id="PS51123">
    <property type="entry name" value="OMPA_2"/>
    <property type="match status" value="1"/>
</dbReference>
<dbReference type="InterPro" id="IPR050330">
    <property type="entry name" value="Bact_OuterMem_StrucFunc"/>
</dbReference>
<name>A0A7Y2E968_UNCEI</name>
<evidence type="ECO:0000256" key="3">
    <source>
        <dbReference type="ARBA" id="ARBA00022475"/>
    </source>
</evidence>
<comment type="caution">
    <text evidence="10">The sequence shown here is derived from an EMBL/GenBank/DDBJ whole genome shotgun (WGS) entry which is preliminary data.</text>
</comment>
<comment type="similarity">
    <text evidence="2">Belongs to the MotB family.</text>
</comment>
<evidence type="ECO:0000256" key="4">
    <source>
        <dbReference type="ARBA" id="ARBA00022692"/>
    </source>
</evidence>
<dbReference type="Gene3D" id="3.30.1330.60">
    <property type="entry name" value="OmpA-like domain"/>
    <property type="match status" value="1"/>
</dbReference>
<dbReference type="EMBL" id="JABDJR010000112">
    <property type="protein sequence ID" value="NNF05715.1"/>
    <property type="molecule type" value="Genomic_DNA"/>
</dbReference>
<evidence type="ECO:0000313" key="10">
    <source>
        <dbReference type="EMBL" id="NNF05715.1"/>
    </source>
</evidence>
<evidence type="ECO:0000256" key="2">
    <source>
        <dbReference type="ARBA" id="ARBA00008914"/>
    </source>
</evidence>
<evidence type="ECO:0000256" key="7">
    <source>
        <dbReference type="PROSITE-ProRule" id="PRU00473"/>
    </source>
</evidence>
<keyword evidence="5 8" id="KW-1133">Transmembrane helix</keyword>
<proteinExistence type="inferred from homology"/>
<protein>
    <submittedName>
        <fullName evidence="10">OmpA family protein</fullName>
    </submittedName>
</protein>
<dbReference type="Pfam" id="PF13677">
    <property type="entry name" value="MotB_plug"/>
    <property type="match status" value="1"/>
</dbReference>
<dbReference type="Pfam" id="PF00691">
    <property type="entry name" value="OmpA"/>
    <property type="match status" value="1"/>
</dbReference>
<evidence type="ECO:0000256" key="1">
    <source>
        <dbReference type="ARBA" id="ARBA00004162"/>
    </source>
</evidence>
<keyword evidence="3" id="KW-1003">Cell membrane</keyword>
<comment type="subcellular location">
    <subcellularLocation>
        <location evidence="1">Cell membrane</location>
        <topology evidence="1">Single-pass membrane protein</topology>
    </subcellularLocation>
</comment>
<organism evidence="10 11">
    <name type="scientific">Eiseniibacteriota bacterium</name>
    <dbReference type="NCBI Taxonomy" id="2212470"/>
    <lineage>
        <taxon>Bacteria</taxon>
        <taxon>Candidatus Eiseniibacteriota</taxon>
    </lineage>
</organism>
<sequence>MAKGSKNEQPIVVIKKVVGHGHHGGAWKVAFADFMTAMFALFLVLWLVNQSSDVKSAIAGYFQDPLGRADEFGSSIIPGNGNQSQMVRPPLINDEVLEIRIDKTHTAMKRLEAHFSDDVELSRIRRNMVITMTEKGLEIELREDEGGTFFDSGAMVPNPAAHRMLSILGEELSILNFPVEITGYTDATPFARSDYSNWELSADRANSVRRIMIEGGLRPDQIEEVRALADRELKYPEEPRSHRNRRVVILVKMRDLGEAKN</sequence>
<dbReference type="InterPro" id="IPR025713">
    <property type="entry name" value="MotB-like_N_dom"/>
</dbReference>
<evidence type="ECO:0000256" key="5">
    <source>
        <dbReference type="ARBA" id="ARBA00022989"/>
    </source>
</evidence>
<dbReference type="AlphaFoldDB" id="A0A7Y2E968"/>
<evidence type="ECO:0000259" key="9">
    <source>
        <dbReference type="PROSITE" id="PS51123"/>
    </source>
</evidence>
<evidence type="ECO:0000256" key="6">
    <source>
        <dbReference type="ARBA" id="ARBA00023136"/>
    </source>
</evidence>
<keyword evidence="6 7" id="KW-0472">Membrane</keyword>
<gene>
    <name evidence="10" type="ORF">HKN21_03035</name>
</gene>
<dbReference type="GO" id="GO:0005886">
    <property type="term" value="C:plasma membrane"/>
    <property type="evidence" value="ECO:0007669"/>
    <property type="project" value="UniProtKB-SubCell"/>
</dbReference>
<dbReference type="PANTHER" id="PTHR30329">
    <property type="entry name" value="STATOR ELEMENT OF FLAGELLAR MOTOR COMPLEX"/>
    <property type="match status" value="1"/>
</dbReference>